<evidence type="ECO:0000256" key="3">
    <source>
        <dbReference type="SAM" id="MobiDB-lite"/>
    </source>
</evidence>
<dbReference type="PANTHER" id="PTHR45674:SF4">
    <property type="entry name" value="DNA LIGASE 1"/>
    <property type="match status" value="1"/>
</dbReference>
<proteinExistence type="inferred from homology"/>
<dbReference type="AlphaFoldDB" id="A0A7G3URA1"/>
<feature type="domain" description="ATP-dependent DNA ligase family profile" evidence="4">
    <location>
        <begin position="15"/>
        <end position="194"/>
    </location>
</feature>
<gene>
    <name evidence="5" type="ORF">STSU_010415</name>
</gene>
<accession>A0A7G3URA1</accession>
<evidence type="ECO:0000256" key="2">
    <source>
        <dbReference type="ARBA" id="ARBA00022598"/>
    </source>
</evidence>
<dbReference type="GO" id="GO:0003910">
    <property type="term" value="F:DNA ligase (ATP) activity"/>
    <property type="evidence" value="ECO:0007669"/>
    <property type="project" value="InterPro"/>
</dbReference>
<evidence type="ECO:0000256" key="1">
    <source>
        <dbReference type="ARBA" id="ARBA00007572"/>
    </source>
</evidence>
<comment type="similarity">
    <text evidence="1">Belongs to the ATP-dependent DNA ligase family.</text>
</comment>
<keyword evidence="2 5" id="KW-0436">Ligase</keyword>
<dbReference type="Gene3D" id="3.30.470.30">
    <property type="entry name" value="DNA ligase/mRNA capping enzyme"/>
    <property type="match status" value="1"/>
</dbReference>
<organism evidence="5 6">
    <name type="scientific">Streptomyces tsukubensis (strain DSM 42081 / NBRC 108919 / NRRL 18488 / 9993)</name>
    <dbReference type="NCBI Taxonomy" id="1114943"/>
    <lineage>
        <taxon>Bacteria</taxon>
        <taxon>Bacillati</taxon>
        <taxon>Actinomycetota</taxon>
        <taxon>Actinomycetes</taxon>
        <taxon>Kitasatosporales</taxon>
        <taxon>Streptomycetaceae</taxon>
        <taxon>Streptomyces</taxon>
    </lineage>
</organism>
<dbReference type="InterPro" id="IPR012310">
    <property type="entry name" value="DNA_ligase_ATP-dep_cent"/>
</dbReference>
<evidence type="ECO:0000313" key="5">
    <source>
        <dbReference type="EMBL" id="QKM71510.1"/>
    </source>
</evidence>
<evidence type="ECO:0000313" key="6">
    <source>
        <dbReference type="Proteomes" id="UP000005940"/>
    </source>
</evidence>
<protein>
    <submittedName>
        <fullName evidence="5">ATP-dependent DNA ligase</fullName>
    </submittedName>
</protein>
<dbReference type="GO" id="GO:0006310">
    <property type="term" value="P:DNA recombination"/>
    <property type="evidence" value="ECO:0007669"/>
    <property type="project" value="InterPro"/>
</dbReference>
<dbReference type="PANTHER" id="PTHR45674">
    <property type="entry name" value="DNA LIGASE 1/3 FAMILY MEMBER"/>
    <property type="match status" value="1"/>
</dbReference>
<name>A0A7G3URA1_STRT9</name>
<feature type="region of interest" description="Disordered" evidence="3">
    <location>
        <begin position="294"/>
        <end position="313"/>
    </location>
</feature>
<dbReference type="SUPFAM" id="SSF56091">
    <property type="entry name" value="DNA ligase/mRNA capping enzyme, catalytic domain"/>
    <property type="match status" value="1"/>
</dbReference>
<sequence length="313" mass="32810">MRPALAVSVSSLPRGADLAYEPKFDGHRMLVFRDSGPGGAPEVQLQARSGRIVTAAFPDLAAAARRLPPGTVLDGEVVVWRDGRTDFAAVQKRAMATAQHAPELARSLPASYAAFDLIAEAGTDLRARAYRYRRERLVALLEPLGPPLQAVPMTLDAEEAAAWYEALPAIGVEGLVAKQLGRTYRSGARTWQKLRHTTLRDAAVTGHTGPATGPRALVVVLRGGDGTPVVSAPLSPALRAQAAAALPPGTAGPEGRATAAGLGEIGYRPLEPGLVAEVEVRTTRHATVTVVRLRLPQDTDPDTNGNAGADGEG</sequence>
<dbReference type="GO" id="GO:0006281">
    <property type="term" value="P:DNA repair"/>
    <property type="evidence" value="ECO:0007669"/>
    <property type="project" value="InterPro"/>
</dbReference>
<evidence type="ECO:0000259" key="4">
    <source>
        <dbReference type="Pfam" id="PF01068"/>
    </source>
</evidence>
<dbReference type="GO" id="GO:0005524">
    <property type="term" value="F:ATP binding"/>
    <property type="evidence" value="ECO:0007669"/>
    <property type="project" value="InterPro"/>
</dbReference>
<dbReference type="Proteomes" id="UP000005940">
    <property type="component" value="Chromosome"/>
</dbReference>
<reference evidence="5 6" key="1">
    <citation type="journal article" date="2012" name="J. Bacteriol.">
        <title>Draft genome of Streptomyces tsukubaensis NRRL 18488, the producer of the clinically important immunosuppressant tacrolimus (FK506).</title>
        <authorList>
            <person name="Barreiro C."/>
            <person name="Prieto C."/>
            <person name="Sola-Landa A."/>
            <person name="Solera E."/>
            <person name="Martinez-Castro M."/>
            <person name="Perez-Redondo R."/>
            <person name="Garcia-Estrada C."/>
            <person name="Aparicio J.F."/>
            <person name="Fernandez-Martinez L.T."/>
            <person name="Santos-Aberturas J."/>
            <person name="Salehi-Najafabadi Z."/>
            <person name="Rodriguez-Garcia A."/>
            <person name="Tauch A."/>
            <person name="Martin J.F."/>
        </authorList>
    </citation>
    <scope>NUCLEOTIDE SEQUENCE [LARGE SCALE GENOMIC DNA]</scope>
    <source>
        <strain evidence="6">DSM 42081 / NBRC 108919 / NRRL 18488 / 9993</strain>
    </source>
</reference>
<dbReference type="InterPro" id="IPR050191">
    <property type="entry name" value="ATP-dep_DNA_ligase"/>
</dbReference>
<dbReference type="EMBL" id="CP029159">
    <property type="protein sequence ID" value="QKM71510.1"/>
    <property type="molecule type" value="Genomic_DNA"/>
</dbReference>
<keyword evidence="6" id="KW-1185">Reference proteome</keyword>
<dbReference type="Pfam" id="PF01068">
    <property type="entry name" value="DNA_ligase_A_M"/>
    <property type="match status" value="1"/>
</dbReference>